<reference evidence="2 3" key="1">
    <citation type="submission" date="2017-07" db="EMBL/GenBank/DDBJ databases">
        <title>First draft Genome Sequence of Nocardia cerradoensis isolated from human infection.</title>
        <authorList>
            <person name="Carrasco G."/>
        </authorList>
    </citation>
    <scope>NUCLEOTIDE SEQUENCE [LARGE SCALE GENOMIC DNA]</scope>
    <source>
        <strain evidence="2 3">CNM20130759</strain>
    </source>
</reference>
<dbReference type="CDD" id="cd02440">
    <property type="entry name" value="AdoMet_MTases"/>
    <property type="match status" value="1"/>
</dbReference>
<gene>
    <name evidence="2" type="primary">ubiE_2</name>
    <name evidence="2" type="ORF">B7C42_02824</name>
</gene>
<feature type="domain" description="Methyltransferase type 11" evidence="1">
    <location>
        <begin position="56"/>
        <end position="152"/>
    </location>
</feature>
<comment type="caution">
    <text evidence="2">The sequence shown here is derived from an EMBL/GenBank/DDBJ whole genome shotgun (WGS) entry which is preliminary data.</text>
</comment>
<dbReference type="GO" id="GO:0032259">
    <property type="term" value="P:methylation"/>
    <property type="evidence" value="ECO:0007669"/>
    <property type="project" value="UniProtKB-KW"/>
</dbReference>
<evidence type="ECO:0000313" key="2">
    <source>
        <dbReference type="EMBL" id="OXR44870.1"/>
    </source>
</evidence>
<accession>A0A231H7V0</accession>
<dbReference type="InterPro" id="IPR029063">
    <property type="entry name" value="SAM-dependent_MTases_sf"/>
</dbReference>
<dbReference type="GO" id="GO:0008757">
    <property type="term" value="F:S-adenosylmethionine-dependent methyltransferase activity"/>
    <property type="evidence" value="ECO:0007669"/>
    <property type="project" value="InterPro"/>
</dbReference>
<keyword evidence="2" id="KW-0830">Ubiquinone</keyword>
<evidence type="ECO:0000313" key="3">
    <source>
        <dbReference type="Proteomes" id="UP000215506"/>
    </source>
</evidence>
<keyword evidence="2" id="KW-0808">Transferase</keyword>
<dbReference type="EMBL" id="NGAF01000005">
    <property type="protein sequence ID" value="OXR44870.1"/>
    <property type="molecule type" value="Genomic_DNA"/>
</dbReference>
<organism evidence="2 3">
    <name type="scientific">Nocardia cerradoensis</name>
    <dbReference type="NCBI Taxonomy" id="85688"/>
    <lineage>
        <taxon>Bacteria</taxon>
        <taxon>Bacillati</taxon>
        <taxon>Actinomycetota</taxon>
        <taxon>Actinomycetes</taxon>
        <taxon>Mycobacteriales</taxon>
        <taxon>Nocardiaceae</taxon>
        <taxon>Nocardia</taxon>
    </lineage>
</organism>
<proteinExistence type="predicted"/>
<dbReference type="InterPro" id="IPR013216">
    <property type="entry name" value="Methyltransf_11"/>
</dbReference>
<dbReference type="Gene3D" id="3.40.50.150">
    <property type="entry name" value="Vaccinia Virus protein VP39"/>
    <property type="match status" value="1"/>
</dbReference>
<name>A0A231H7V0_9NOCA</name>
<keyword evidence="3" id="KW-1185">Reference proteome</keyword>
<evidence type="ECO:0000259" key="1">
    <source>
        <dbReference type="Pfam" id="PF08241"/>
    </source>
</evidence>
<keyword evidence="2" id="KW-0489">Methyltransferase</keyword>
<sequence>MSDEQGVPSFHIDQVDHPEQDLIVRILDSQAALPGVVRMREWARAALALRPGETALDLGSGTGTEVVELAAQVGESGRAIGVDPNPSMLTVARERAADVKAEFIEGSAYDLPLPDASVDAVRCERVYQHLDDPAKATAEIARVLRPGGRVVLIDSDWSTAIFHPGDPEVVAALQQRMETNSPNRNSGRHLRGRLVEAGLVIDDIGSEAVIWEPEAILPMFTAVTERGVADELITAEQRDRVLADVRRAAESGDYHFSVTMFAVVAHKP</sequence>
<dbReference type="Pfam" id="PF08241">
    <property type="entry name" value="Methyltransf_11"/>
    <property type="match status" value="1"/>
</dbReference>
<dbReference type="GO" id="GO:0043770">
    <property type="term" value="F:demethylmenaquinone methyltransferase activity"/>
    <property type="evidence" value="ECO:0007669"/>
    <property type="project" value="UniProtKB-EC"/>
</dbReference>
<dbReference type="SUPFAM" id="SSF53335">
    <property type="entry name" value="S-adenosyl-L-methionine-dependent methyltransferases"/>
    <property type="match status" value="1"/>
</dbReference>
<dbReference type="InterPro" id="IPR050508">
    <property type="entry name" value="Methyltransf_Superfamily"/>
</dbReference>
<protein>
    <submittedName>
        <fullName evidence="2">Ubiquinone/menaquinone biosynthesis C-methyltransferase UbiE</fullName>
        <ecNumber evidence="2">2.1.1.163</ecNumber>
    </submittedName>
</protein>
<dbReference type="PANTHER" id="PTHR42912">
    <property type="entry name" value="METHYLTRANSFERASE"/>
    <property type="match status" value="1"/>
</dbReference>
<dbReference type="AlphaFoldDB" id="A0A231H7V0"/>
<dbReference type="EC" id="2.1.1.163" evidence="2"/>
<dbReference type="RefSeq" id="WP_143859978.1">
    <property type="nucleotide sequence ID" value="NZ_NGAF01000005.1"/>
</dbReference>
<dbReference type="Proteomes" id="UP000215506">
    <property type="component" value="Unassembled WGS sequence"/>
</dbReference>
<dbReference type="PANTHER" id="PTHR42912:SF93">
    <property type="entry name" value="N6-ADENOSINE-METHYLTRANSFERASE TMT1A"/>
    <property type="match status" value="1"/>
</dbReference>